<protein>
    <recommendedName>
        <fullName evidence="4">Cell surface protein</fullName>
    </recommendedName>
</protein>
<evidence type="ECO:0000313" key="2">
    <source>
        <dbReference type="EMBL" id="EPX63254.1"/>
    </source>
</evidence>
<gene>
    <name evidence="2" type="ORF">D187_005660</name>
</gene>
<feature type="compositionally biased region" description="Gly residues" evidence="1">
    <location>
        <begin position="74"/>
        <end position="98"/>
    </location>
</feature>
<evidence type="ECO:0000256" key="1">
    <source>
        <dbReference type="SAM" id="MobiDB-lite"/>
    </source>
</evidence>
<name>S9QPL8_CYSF2</name>
<sequence>MAPPLTVSTVSRVACVVGEEDTLSGWRWRVVWLGLCLGAVACGDSEPSPQPGDCEATASCENAREGTPDAGFPGSPGNGDAGSPGNDGGTSPGHGGTPPRGDAGTPPRPDGGGSTPNPAAVGETIWLRHEAQPGEAFASSVAASSDGQALYTASARGSTGGPHTASGSDARFVISRFSVAGQVQWTREFPLVASVGTPPEDVWGRLFLSVGPTGDLYLLTEVHEGSVNLGSGPLSGLHVSRMTPSGELQWSSSFSSIPEAALALVASREDGVFVSVRATYPYSPERQCSLMEGAIYRLAPSGEVLWRTRVGEPQCNGYRADAVSLAAQPGGGVALGGSFFGVLQTPIGTFSSSVGSPFLATLYPDGRWSWLKAFPQSHGEVTSIGLSAKGTVVGAGVLRGGEFSWGNDSLGEARSFLFVAESTGAPRWAKSLGRTEQPVVAVEPAGRVVVAGLSRDFPTPAPGSTDPIQNPHLFARRFNLEGKLLWNRFFIRSGGPGELFKEQVVSAAPSGEGNGNTLLFGQFSHTEDFGKGPLTPVGTDTFLLKLGPGPEF</sequence>
<organism evidence="2 3">
    <name type="scientific">Cystobacter fuscus (strain ATCC 25194 / DSM 2262 / NBRC 100088 / M29)</name>
    <dbReference type="NCBI Taxonomy" id="1242864"/>
    <lineage>
        <taxon>Bacteria</taxon>
        <taxon>Pseudomonadati</taxon>
        <taxon>Myxococcota</taxon>
        <taxon>Myxococcia</taxon>
        <taxon>Myxococcales</taxon>
        <taxon>Cystobacterineae</taxon>
        <taxon>Archangiaceae</taxon>
        <taxon>Cystobacter</taxon>
    </lineage>
</organism>
<keyword evidence="3" id="KW-1185">Reference proteome</keyword>
<proteinExistence type="predicted"/>
<dbReference type="EMBL" id="ANAH02000005">
    <property type="protein sequence ID" value="EPX63254.1"/>
    <property type="molecule type" value="Genomic_DNA"/>
</dbReference>
<reference evidence="2" key="1">
    <citation type="submission" date="2013-05" db="EMBL/GenBank/DDBJ databases">
        <title>Genome assembly of Cystobacter fuscus DSM 2262.</title>
        <authorList>
            <person name="Sharma G."/>
            <person name="Khatri I."/>
            <person name="Kaur C."/>
            <person name="Mayilraj S."/>
            <person name="Subramanian S."/>
        </authorList>
    </citation>
    <scope>NUCLEOTIDE SEQUENCE [LARGE SCALE GENOMIC DNA]</scope>
    <source>
        <strain evidence="2">DSM 2262</strain>
    </source>
</reference>
<dbReference type="AlphaFoldDB" id="S9QPL8"/>
<dbReference type="eggNOG" id="COG1520">
    <property type="taxonomic scope" value="Bacteria"/>
</dbReference>
<evidence type="ECO:0008006" key="4">
    <source>
        <dbReference type="Google" id="ProtNLM"/>
    </source>
</evidence>
<dbReference type="Proteomes" id="UP000011682">
    <property type="component" value="Unassembled WGS sequence"/>
</dbReference>
<dbReference type="SUPFAM" id="SSF63829">
    <property type="entry name" value="Calcium-dependent phosphotriesterase"/>
    <property type="match status" value="1"/>
</dbReference>
<evidence type="ECO:0000313" key="3">
    <source>
        <dbReference type="Proteomes" id="UP000011682"/>
    </source>
</evidence>
<feature type="region of interest" description="Disordered" evidence="1">
    <location>
        <begin position="45"/>
        <end position="120"/>
    </location>
</feature>
<accession>S9QPL8</accession>
<comment type="caution">
    <text evidence="2">The sequence shown here is derived from an EMBL/GenBank/DDBJ whole genome shotgun (WGS) entry which is preliminary data.</text>
</comment>